<reference evidence="3 4" key="1">
    <citation type="submission" date="2024-05" db="EMBL/GenBank/DDBJ databases">
        <title>Culex pipiens pipiens assembly and annotation.</title>
        <authorList>
            <person name="Alout H."/>
            <person name="Durand T."/>
        </authorList>
    </citation>
    <scope>NUCLEOTIDE SEQUENCE [LARGE SCALE GENOMIC DNA]</scope>
    <source>
        <strain evidence="3">HA-2024</strain>
        <tissue evidence="3">Whole body</tissue>
    </source>
</reference>
<sequence>MKVILAFCAILGLTAAQREDSLNVISSLRQVQPAYRDLQNFVVSVVSNAKINSSDVIFAFHEQISSSKESFLRSAIGKEASSLYQINGQNQNLDASCLNLLRSSIEVNINLAGVSFSNCITAVDGRLNAEISQIYRELELNETSFVNISIYDVFRGQNIFMNPQVITELLQAKLAQLQQSPTGLVAEMSQLVDGFRGRLDLVRAGYGQCLNANDQLLQSAVNTVLVQLQQICQGALIPDVTTVEPTTADPVTPELTTPELTTTQVPETTPPSTPELTAAQTGSTATEPPAYINFLPNGPPAVQPDSDFRWN</sequence>
<feature type="compositionally biased region" description="Low complexity" evidence="1">
    <location>
        <begin position="250"/>
        <end position="267"/>
    </location>
</feature>
<comment type="caution">
    <text evidence="3">The sequence shown here is derived from an EMBL/GenBank/DDBJ whole genome shotgun (WGS) entry which is preliminary data.</text>
</comment>
<organism evidence="3 4">
    <name type="scientific">Culex pipiens pipiens</name>
    <name type="common">Northern house mosquito</name>
    <dbReference type="NCBI Taxonomy" id="38569"/>
    <lineage>
        <taxon>Eukaryota</taxon>
        <taxon>Metazoa</taxon>
        <taxon>Ecdysozoa</taxon>
        <taxon>Arthropoda</taxon>
        <taxon>Hexapoda</taxon>
        <taxon>Insecta</taxon>
        <taxon>Pterygota</taxon>
        <taxon>Neoptera</taxon>
        <taxon>Endopterygota</taxon>
        <taxon>Diptera</taxon>
        <taxon>Nematocera</taxon>
        <taxon>Culicoidea</taxon>
        <taxon>Culicidae</taxon>
        <taxon>Culicinae</taxon>
        <taxon>Culicini</taxon>
        <taxon>Culex</taxon>
        <taxon>Culex</taxon>
    </lineage>
</organism>
<name>A0ABD1D0U1_CULPP</name>
<feature type="signal peptide" evidence="2">
    <location>
        <begin position="1"/>
        <end position="16"/>
    </location>
</feature>
<evidence type="ECO:0000313" key="3">
    <source>
        <dbReference type="EMBL" id="KAL1386770.1"/>
    </source>
</evidence>
<accession>A0ABD1D0U1</accession>
<evidence type="ECO:0000313" key="4">
    <source>
        <dbReference type="Proteomes" id="UP001562425"/>
    </source>
</evidence>
<feature type="chain" id="PRO_5044791770" evidence="2">
    <location>
        <begin position="17"/>
        <end position="311"/>
    </location>
</feature>
<keyword evidence="4" id="KW-1185">Reference proteome</keyword>
<gene>
    <name evidence="3" type="ORF">pipiens_003270</name>
</gene>
<protein>
    <submittedName>
        <fullName evidence="3">Uncharacterized protein</fullName>
    </submittedName>
</protein>
<dbReference type="EMBL" id="JBEHCU010008205">
    <property type="protein sequence ID" value="KAL1386770.1"/>
    <property type="molecule type" value="Genomic_DNA"/>
</dbReference>
<evidence type="ECO:0000256" key="1">
    <source>
        <dbReference type="SAM" id="MobiDB-lite"/>
    </source>
</evidence>
<evidence type="ECO:0000256" key="2">
    <source>
        <dbReference type="SAM" id="SignalP"/>
    </source>
</evidence>
<proteinExistence type="predicted"/>
<feature type="region of interest" description="Disordered" evidence="1">
    <location>
        <begin position="244"/>
        <end position="311"/>
    </location>
</feature>
<dbReference type="AlphaFoldDB" id="A0ABD1D0U1"/>
<keyword evidence="2" id="KW-0732">Signal</keyword>
<dbReference type="Proteomes" id="UP001562425">
    <property type="component" value="Unassembled WGS sequence"/>
</dbReference>